<organism evidence="2 3">
    <name type="scientific">Trichodelitschia bisporula</name>
    <dbReference type="NCBI Taxonomy" id="703511"/>
    <lineage>
        <taxon>Eukaryota</taxon>
        <taxon>Fungi</taxon>
        <taxon>Dikarya</taxon>
        <taxon>Ascomycota</taxon>
        <taxon>Pezizomycotina</taxon>
        <taxon>Dothideomycetes</taxon>
        <taxon>Dothideomycetes incertae sedis</taxon>
        <taxon>Phaeotrichales</taxon>
        <taxon>Phaeotrichaceae</taxon>
        <taxon>Trichodelitschia</taxon>
    </lineage>
</organism>
<sequence>MDTRDFTTVECFVYAHTEGLQRIASAAHWDMARQWIQTKAWTLGRIRVVVSVLEPDVREPSQMSRGSAPLQMSRGSAPSQISRGSAPSHLSCGFPPSHLSRGSALSQMAFGPVPSTTHFGSAPPQMTYGSNPFPRSYGSGPQSRVAGVMESPNECMLDPNISHRY</sequence>
<evidence type="ECO:0000256" key="1">
    <source>
        <dbReference type="SAM" id="MobiDB-lite"/>
    </source>
</evidence>
<feature type="compositionally biased region" description="Polar residues" evidence="1">
    <location>
        <begin position="73"/>
        <end position="85"/>
    </location>
</feature>
<keyword evidence="3" id="KW-1185">Reference proteome</keyword>
<accession>A0A6G1HVE1</accession>
<proteinExistence type="predicted"/>
<evidence type="ECO:0000313" key="3">
    <source>
        <dbReference type="Proteomes" id="UP000799640"/>
    </source>
</evidence>
<dbReference type="AlphaFoldDB" id="A0A6G1HVE1"/>
<protein>
    <submittedName>
        <fullName evidence="2">Uncharacterized protein</fullName>
    </submittedName>
</protein>
<evidence type="ECO:0000313" key="2">
    <source>
        <dbReference type="EMBL" id="KAF2399705.1"/>
    </source>
</evidence>
<reference evidence="2" key="1">
    <citation type="journal article" date="2020" name="Stud. Mycol.">
        <title>101 Dothideomycetes genomes: a test case for predicting lifestyles and emergence of pathogens.</title>
        <authorList>
            <person name="Haridas S."/>
            <person name="Albert R."/>
            <person name="Binder M."/>
            <person name="Bloem J."/>
            <person name="Labutti K."/>
            <person name="Salamov A."/>
            <person name="Andreopoulos B."/>
            <person name="Baker S."/>
            <person name="Barry K."/>
            <person name="Bills G."/>
            <person name="Bluhm B."/>
            <person name="Cannon C."/>
            <person name="Castanera R."/>
            <person name="Culley D."/>
            <person name="Daum C."/>
            <person name="Ezra D."/>
            <person name="Gonzalez J."/>
            <person name="Henrissat B."/>
            <person name="Kuo A."/>
            <person name="Liang C."/>
            <person name="Lipzen A."/>
            <person name="Lutzoni F."/>
            <person name="Magnuson J."/>
            <person name="Mondo S."/>
            <person name="Nolan M."/>
            <person name="Ohm R."/>
            <person name="Pangilinan J."/>
            <person name="Park H.-J."/>
            <person name="Ramirez L."/>
            <person name="Alfaro M."/>
            <person name="Sun H."/>
            <person name="Tritt A."/>
            <person name="Yoshinaga Y."/>
            <person name="Zwiers L.-H."/>
            <person name="Turgeon B."/>
            <person name="Goodwin S."/>
            <person name="Spatafora J."/>
            <person name="Crous P."/>
            <person name="Grigoriev I."/>
        </authorList>
    </citation>
    <scope>NUCLEOTIDE SEQUENCE</scope>
    <source>
        <strain evidence="2">CBS 262.69</strain>
    </source>
</reference>
<dbReference type="Proteomes" id="UP000799640">
    <property type="component" value="Unassembled WGS sequence"/>
</dbReference>
<feature type="region of interest" description="Disordered" evidence="1">
    <location>
        <begin position="57"/>
        <end position="89"/>
    </location>
</feature>
<dbReference type="EMBL" id="ML996697">
    <property type="protein sequence ID" value="KAF2399705.1"/>
    <property type="molecule type" value="Genomic_DNA"/>
</dbReference>
<gene>
    <name evidence="2" type="ORF">EJ06DRAFT_62765</name>
</gene>
<name>A0A6G1HVE1_9PEZI</name>